<gene>
    <name evidence="2" type="ORF">NDI37_06440</name>
</gene>
<name>A0ABV0JKZ1_9CYAN</name>
<dbReference type="Pfam" id="PF09423">
    <property type="entry name" value="PhoD"/>
    <property type="match status" value="1"/>
</dbReference>
<dbReference type="InterPro" id="IPR018946">
    <property type="entry name" value="PhoD-like_MPP"/>
</dbReference>
<reference evidence="2 3" key="1">
    <citation type="submission" date="2022-04" db="EMBL/GenBank/DDBJ databases">
        <title>Positive selection, recombination, and allopatry shape intraspecific diversity of widespread and dominant cyanobacteria.</title>
        <authorList>
            <person name="Wei J."/>
            <person name="Shu W."/>
            <person name="Hu C."/>
        </authorList>
    </citation>
    <scope>NUCLEOTIDE SEQUENCE [LARGE SCALE GENOMIC DNA]</scope>
    <source>
        <strain evidence="2 3">GB2-A5</strain>
    </source>
</reference>
<evidence type="ECO:0000313" key="2">
    <source>
        <dbReference type="EMBL" id="MEP0864101.1"/>
    </source>
</evidence>
<protein>
    <submittedName>
        <fullName evidence="2">Alkaline phosphatase D family protein</fullName>
    </submittedName>
</protein>
<dbReference type="RefSeq" id="WP_190418462.1">
    <property type="nucleotide sequence ID" value="NZ_JAMPKK010000009.1"/>
</dbReference>
<dbReference type="Proteomes" id="UP001442494">
    <property type="component" value="Unassembled WGS sequence"/>
</dbReference>
<dbReference type="InterPro" id="IPR038607">
    <property type="entry name" value="PhoD-like_sf"/>
</dbReference>
<dbReference type="PANTHER" id="PTHR37031:SF2">
    <property type="entry name" value="PHOD-LIKE PHOSPHATASE METALLOPHOSPHATASE DOMAIN-CONTAINING PROTEIN"/>
    <property type="match status" value="1"/>
</dbReference>
<dbReference type="CDD" id="cd07389">
    <property type="entry name" value="MPP_PhoD"/>
    <property type="match status" value="1"/>
</dbReference>
<dbReference type="EMBL" id="JAMPKK010000009">
    <property type="protein sequence ID" value="MEP0864101.1"/>
    <property type="molecule type" value="Genomic_DNA"/>
</dbReference>
<evidence type="ECO:0000313" key="3">
    <source>
        <dbReference type="Proteomes" id="UP001442494"/>
    </source>
</evidence>
<accession>A0ABV0JKZ1</accession>
<dbReference type="InterPro" id="IPR029052">
    <property type="entry name" value="Metallo-depent_PP-like"/>
</dbReference>
<proteinExistence type="predicted"/>
<dbReference type="Gene3D" id="3.60.21.70">
    <property type="entry name" value="PhoD-like phosphatase"/>
    <property type="match status" value="1"/>
</dbReference>
<evidence type="ECO:0000259" key="1">
    <source>
        <dbReference type="Pfam" id="PF09423"/>
    </source>
</evidence>
<comment type="caution">
    <text evidence="2">The sequence shown here is derived from an EMBL/GenBank/DDBJ whole genome shotgun (WGS) entry which is preliminary data.</text>
</comment>
<dbReference type="SUPFAM" id="SSF56300">
    <property type="entry name" value="Metallo-dependent phosphatases"/>
    <property type="match status" value="1"/>
</dbReference>
<dbReference type="PANTHER" id="PTHR37031">
    <property type="entry name" value="METALLOPHOSPHATASE BINDING DOMAIN PROTEIN"/>
    <property type="match status" value="1"/>
</dbReference>
<sequence length="546" mass="64327">MTPQNLNFYDPDERPWPNPRLNCATIIGHTTTTSVRLWFRASEPGNYWLVVSPHPIPTNGIPQIITDENSLRLQLTTLHLNQDIPTAKIVSLQLEQEHDLTGVVDLENLQPDTRYYYALIHPNREKPWELGTEKKLSFQTFPEHPTEVNFGMYSCHMPYDEHKLINLEMWETFYKKLSDANARFIIGTGDQVYVDGEGAKQLNVWDWLKKVKQHKPSRNDMISWYRDIYRGYWGIPEVQQLFQSFPMYMIWDDHEIMDGWGSYTRNELAAQLDTSWQLRNTSEHLRLVNEMFQAAKQVYYEYEHSHNPPTDPSIDQFDYQFNCGFSTFYVLDMRAHHDYNRQEFRLLGVEQWNRFETWINSHYNSESRILFIVSPVPVVHFNSFIVNSLDIPYWKYTDDFRDHWEHDSNWTERNLFLGKVFEWSQKTKQMAVFLSGDVHMGAAFKLSHEQFPAARVFQLTSSGIAYAGLGKFGLKVLENLVKDQGCLGDNKDNVPYKFQNLYLCLRNNFSIIRVKQMADGELSVIYDLFSSDKDNAKIENKRIELI</sequence>
<organism evidence="2 3">
    <name type="scientific">Funiculus sociatus GB2-A5</name>
    <dbReference type="NCBI Taxonomy" id="2933946"/>
    <lineage>
        <taxon>Bacteria</taxon>
        <taxon>Bacillati</taxon>
        <taxon>Cyanobacteriota</taxon>
        <taxon>Cyanophyceae</taxon>
        <taxon>Coleofasciculales</taxon>
        <taxon>Coleofasciculaceae</taxon>
        <taxon>Funiculus</taxon>
    </lineage>
</organism>
<feature type="domain" description="PhoD-like phosphatase metallophosphatase" evidence="1">
    <location>
        <begin position="170"/>
        <end position="449"/>
    </location>
</feature>
<keyword evidence="3" id="KW-1185">Reference proteome</keyword>